<evidence type="ECO:0000313" key="1">
    <source>
        <dbReference type="Proteomes" id="UP000887576"/>
    </source>
</evidence>
<organism evidence="1 2">
    <name type="scientific">Panagrolaimus sp. JU765</name>
    <dbReference type="NCBI Taxonomy" id="591449"/>
    <lineage>
        <taxon>Eukaryota</taxon>
        <taxon>Metazoa</taxon>
        <taxon>Ecdysozoa</taxon>
        <taxon>Nematoda</taxon>
        <taxon>Chromadorea</taxon>
        <taxon>Rhabditida</taxon>
        <taxon>Tylenchina</taxon>
        <taxon>Panagrolaimomorpha</taxon>
        <taxon>Panagrolaimoidea</taxon>
        <taxon>Panagrolaimidae</taxon>
        <taxon>Panagrolaimus</taxon>
    </lineage>
</organism>
<name>A0AC34RIE6_9BILA</name>
<sequence length="789" mass="88538">MPCVVEAIPRDGEAEDVLNSSSSSSADEQTDAKLNLPEQNSFSRTNENNLSSSSLFRNQSRPTWTQSNGKSSNEIDSLPGEKLEKYDDVIADCDLYISLYRIVFISKNKDGSAIIPTLSLDNVESRDNVCLQLNCKDGKIIRMKATTNEAACALYKKFTQISAGKRELCRDIYAYHFRQEVACSQIPHWIKGDAGKIKSGNQVLCDLKSEFKYLGYDENKWRITEANDQFKLCRTYPQYLVVPKAVTDEELQRVHNGRFFSRFPVAVWRCKSSGAVLLRSAQPTISWLGAANEDDLRYIDTIYNSVPCSSGDKKQKLLILDARSYTAAWANRAKGGGFEGSDTYINSDIEFMSLPNIHNVRYSFLQLRNVAHSTDDTTYLTNLHNSQWFQCIGTLIKTAMRCSEALFAGRSVLVHCSDGWDRTAQIVALCKVLSDPYYRTFDGFKFLVQRDWIGFGHKFADRNGVLNEDPNERSPIFLQWLDCVHQLWHQNPKEFEFNQRYLMKLAQHSYSGLFGTFLFNSVADANAYSVQTGHDNYEADSVNLNAVELFHVWDYLNKENEQFVNVVYKPKLPVLNCKAGIPYLRLWSEVYRCTEAENVINNVVDDNCSLSAISFAGQVDPDRISNISRSQSVTSLVSMNDAHGPAHTTSHPMPIHSVMSGSPHSSSFAANMSRCSQDSNGTSSCKDNIDSDGLNKVLIEPEDSVFAMVSRLRKKEKVSNKMNSASACVDIPLIDENVTNQVCRPTTNGVVYNNSHMPRINGFSNGGETATCADTENLPNCNGERISVK</sequence>
<evidence type="ECO:0000313" key="2">
    <source>
        <dbReference type="WBParaSite" id="JU765_v2.g7160.t1"/>
    </source>
</evidence>
<accession>A0AC34RIE6</accession>
<dbReference type="Proteomes" id="UP000887576">
    <property type="component" value="Unplaced"/>
</dbReference>
<reference evidence="2" key="1">
    <citation type="submission" date="2022-11" db="UniProtKB">
        <authorList>
            <consortium name="WormBaseParasite"/>
        </authorList>
    </citation>
    <scope>IDENTIFICATION</scope>
</reference>
<proteinExistence type="predicted"/>
<protein>
    <submittedName>
        <fullName evidence="2">Phosphatidylinositol-3-phosphatase</fullName>
    </submittedName>
</protein>
<dbReference type="WBParaSite" id="JU765_v2.g7160.t1">
    <property type="protein sequence ID" value="JU765_v2.g7160.t1"/>
    <property type="gene ID" value="JU765_v2.g7160"/>
</dbReference>